<keyword evidence="10" id="KW-0067">ATP-binding</keyword>
<evidence type="ECO:0000256" key="1">
    <source>
        <dbReference type="ARBA" id="ARBA00000915"/>
    </source>
</evidence>
<protein>
    <recommendedName>
        <fullName evidence="4">ATP phosphoribosyltransferase</fullName>
        <ecNumber evidence="4">2.4.2.17</ecNumber>
    </recommendedName>
</protein>
<dbReference type="EC" id="2.4.2.17" evidence="4"/>
<proteinExistence type="predicted"/>
<comment type="caution">
    <text evidence="14">The sequence shown here is derived from an EMBL/GenBank/DDBJ whole genome shotgun (WGS) entry which is preliminary data.</text>
</comment>
<evidence type="ECO:0000259" key="13">
    <source>
        <dbReference type="Pfam" id="PF01634"/>
    </source>
</evidence>
<keyword evidence="5" id="KW-0963">Cytoplasm</keyword>
<comment type="function">
    <text evidence="12">Catalyzes the condensation of ATP and 5-phosphoribose 1-diphosphate to form N'-(5'-phosphoribosyl)-ATP (PR-ATP). Has a crucial role in the pathway because the rate of histidine biosynthesis seems to be controlled primarily by regulation of HisG enzymatic activity.</text>
</comment>
<comment type="pathway">
    <text evidence="3">Amino-acid biosynthesis; L-histidine biosynthesis; L-histidine from 5-phospho-alpha-D-ribose 1-diphosphate: step 1/9.</text>
</comment>
<dbReference type="PANTHER" id="PTHR21403">
    <property type="entry name" value="ATP PHOSPHORIBOSYLTRANSFERASE ATP-PRTASE"/>
    <property type="match status" value="1"/>
</dbReference>
<keyword evidence="6" id="KW-0028">Amino-acid biosynthesis</keyword>
<evidence type="ECO:0000256" key="5">
    <source>
        <dbReference type="ARBA" id="ARBA00022490"/>
    </source>
</evidence>
<evidence type="ECO:0000256" key="2">
    <source>
        <dbReference type="ARBA" id="ARBA00004496"/>
    </source>
</evidence>
<dbReference type="InterPro" id="IPR013820">
    <property type="entry name" value="ATP_PRibTrfase_cat"/>
</dbReference>
<dbReference type="Gene3D" id="3.40.190.10">
    <property type="entry name" value="Periplasmic binding protein-like II"/>
    <property type="match status" value="2"/>
</dbReference>
<dbReference type="GO" id="GO:0003879">
    <property type="term" value="F:ATP phosphoribosyltransferase activity"/>
    <property type="evidence" value="ECO:0007669"/>
    <property type="project" value="UniProtKB-EC"/>
</dbReference>
<dbReference type="GO" id="GO:0005524">
    <property type="term" value="F:ATP binding"/>
    <property type="evidence" value="ECO:0007669"/>
    <property type="project" value="UniProtKB-KW"/>
</dbReference>
<gene>
    <name evidence="14" type="ORF">A2751_00925</name>
</gene>
<evidence type="ECO:0000256" key="10">
    <source>
        <dbReference type="ARBA" id="ARBA00022840"/>
    </source>
</evidence>
<reference evidence="14 15" key="1">
    <citation type="journal article" date="2016" name="Nat. Commun.">
        <title>Thousands of microbial genomes shed light on interconnected biogeochemical processes in an aquifer system.</title>
        <authorList>
            <person name="Anantharaman K."/>
            <person name="Brown C.T."/>
            <person name="Hug L.A."/>
            <person name="Sharon I."/>
            <person name="Castelle C.J."/>
            <person name="Probst A.J."/>
            <person name="Thomas B.C."/>
            <person name="Singh A."/>
            <person name="Wilkins M.J."/>
            <person name="Karaoz U."/>
            <person name="Brodie E.L."/>
            <person name="Williams K.H."/>
            <person name="Hubbard S.S."/>
            <person name="Banfield J.F."/>
        </authorList>
    </citation>
    <scope>NUCLEOTIDE SEQUENCE [LARGE SCALE GENOMIC DNA]</scope>
</reference>
<dbReference type="Proteomes" id="UP000176864">
    <property type="component" value="Unassembled WGS sequence"/>
</dbReference>
<evidence type="ECO:0000256" key="7">
    <source>
        <dbReference type="ARBA" id="ARBA00022676"/>
    </source>
</evidence>
<keyword evidence="9" id="KW-0547">Nucleotide-binding</keyword>
<evidence type="ECO:0000256" key="3">
    <source>
        <dbReference type="ARBA" id="ARBA00004667"/>
    </source>
</evidence>
<dbReference type="GO" id="GO:0005737">
    <property type="term" value="C:cytoplasm"/>
    <property type="evidence" value="ECO:0007669"/>
    <property type="project" value="UniProtKB-SubCell"/>
</dbReference>
<evidence type="ECO:0000256" key="4">
    <source>
        <dbReference type="ARBA" id="ARBA00011946"/>
    </source>
</evidence>
<dbReference type="InterPro" id="IPR001348">
    <property type="entry name" value="ATP_PRibTrfase_HisG"/>
</dbReference>
<dbReference type="Pfam" id="PF01634">
    <property type="entry name" value="HisG"/>
    <property type="match status" value="1"/>
</dbReference>
<dbReference type="PANTHER" id="PTHR21403:SF10">
    <property type="entry name" value="ATP PHOSPHORIBOSYLTRANSFERASE"/>
    <property type="match status" value="1"/>
</dbReference>
<accession>A0A1F5NN05</accession>
<organism evidence="14 15">
    <name type="scientific">Candidatus Doudnabacteria bacterium RIFCSPHIGHO2_01_FULL_46_14</name>
    <dbReference type="NCBI Taxonomy" id="1817824"/>
    <lineage>
        <taxon>Bacteria</taxon>
        <taxon>Candidatus Doudnaibacteriota</taxon>
    </lineage>
</organism>
<evidence type="ECO:0000313" key="14">
    <source>
        <dbReference type="EMBL" id="OGE79008.1"/>
    </source>
</evidence>
<evidence type="ECO:0000313" key="15">
    <source>
        <dbReference type="Proteomes" id="UP000176864"/>
    </source>
</evidence>
<keyword evidence="7" id="KW-0328">Glycosyltransferase</keyword>
<dbReference type="GO" id="GO:0000105">
    <property type="term" value="P:L-histidine biosynthetic process"/>
    <property type="evidence" value="ECO:0007669"/>
    <property type="project" value="UniProtKB-UniPathway"/>
</dbReference>
<dbReference type="SUPFAM" id="SSF53850">
    <property type="entry name" value="Periplasmic binding protein-like II"/>
    <property type="match status" value="1"/>
</dbReference>
<feature type="domain" description="ATP phosphoribosyltransferase catalytic" evidence="13">
    <location>
        <begin position="49"/>
        <end position="221"/>
    </location>
</feature>
<keyword evidence="8" id="KW-0808">Transferase</keyword>
<comment type="subcellular location">
    <subcellularLocation>
        <location evidence="2">Cytoplasm</location>
    </subcellularLocation>
</comment>
<name>A0A1F5NN05_9BACT</name>
<evidence type="ECO:0000256" key="9">
    <source>
        <dbReference type="ARBA" id="ARBA00022741"/>
    </source>
</evidence>
<dbReference type="EMBL" id="MFEK01000010">
    <property type="protein sequence ID" value="OGE79008.1"/>
    <property type="molecule type" value="Genomic_DNA"/>
</dbReference>
<keyword evidence="11" id="KW-0368">Histidine biosynthesis</keyword>
<dbReference type="UniPathway" id="UPA00031">
    <property type="reaction ID" value="UER00006"/>
</dbReference>
<evidence type="ECO:0000256" key="11">
    <source>
        <dbReference type="ARBA" id="ARBA00023102"/>
    </source>
</evidence>
<evidence type="ECO:0000256" key="8">
    <source>
        <dbReference type="ARBA" id="ARBA00022679"/>
    </source>
</evidence>
<dbReference type="AlphaFoldDB" id="A0A1F5NN05"/>
<sequence>MLTIALPNGTLQKAILQLFLAIGIELPKPTRQHWVRVDHDLIAQIVWMRPQHIPEMIYHGIVDLGITGLDCYYEWFYQNNPTINNREYFLRSLPSTYHPGCNLDDSLAEIRAAAEGRAKIALVGPDTEEPWGVLEKIEKGTKVLSEFPFWTKRDLLREADVVFSYGSVEAMVPKRYPYGITVVASGKSLRENRLHVIQELGISTTKLFIRPKGPNTGQAWQHVVNLLARKIIALREEYSDKDKHMNSLWSDWK</sequence>
<comment type="catalytic activity">
    <reaction evidence="1">
        <text>1-(5-phospho-beta-D-ribosyl)-ATP + diphosphate = 5-phospho-alpha-D-ribose 1-diphosphate + ATP</text>
        <dbReference type="Rhea" id="RHEA:18473"/>
        <dbReference type="ChEBI" id="CHEBI:30616"/>
        <dbReference type="ChEBI" id="CHEBI:33019"/>
        <dbReference type="ChEBI" id="CHEBI:58017"/>
        <dbReference type="ChEBI" id="CHEBI:73183"/>
        <dbReference type="EC" id="2.4.2.17"/>
    </reaction>
</comment>
<dbReference type="STRING" id="1817824.A2751_00925"/>
<evidence type="ECO:0000256" key="6">
    <source>
        <dbReference type="ARBA" id="ARBA00022605"/>
    </source>
</evidence>
<evidence type="ECO:0000256" key="12">
    <source>
        <dbReference type="ARBA" id="ARBA00024861"/>
    </source>
</evidence>